<keyword evidence="5" id="KW-1185">Reference proteome</keyword>
<evidence type="ECO:0000313" key="5">
    <source>
        <dbReference type="Proteomes" id="UP000241899"/>
    </source>
</evidence>
<dbReference type="GO" id="GO:0004000">
    <property type="term" value="F:adenosine deaminase activity"/>
    <property type="evidence" value="ECO:0007669"/>
    <property type="project" value="TreeGrafter"/>
</dbReference>
<dbReference type="AlphaFoldDB" id="A0A2T4JFU5"/>
<evidence type="ECO:0000256" key="1">
    <source>
        <dbReference type="ARBA" id="ARBA00006676"/>
    </source>
</evidence>
<organism evidence="4 5">
    <name type="scientific">Phaeovulum veldkampii DSM 11550</name>
    <dbReference type="NCBI Taxonomy" id="1185920"/>
    <lineage>
        <taxon>Bacteria</taxon>
        <taxon>Pseudomonadati</taxon>
        <taxon>Pseudomonadota</taxon>
        <taxon>Alphaproteobacteria</taxon>
        <taxon>Rhodobacterales</taxon>
        <taxon>Paracoccaceae</taxon>
        <taxon>Phaeovulum</taxon>
    </lineage>
</organism>
<comment type="similarity">
    <text evidence="1">Belongs to the metallo-dependent hydrolases superfamily. Adenosine and AMP deaminases family.</text>
</comment>
<keyword evidence="2" id="KW-0862">Zinc</keyword>
<protein>
    <recommendedName>
        <fullName evidence="6">Adenosine deaminase</fullName>
    </recommendedName>
</protein>
<dbReference type="SUPFAM" id="SSF51556">
    <property type="entry name" value="Metallo-dependent hydrolases"/>
    <property type="match status" value="1"/>
</dbReference>
<dbReference type="OrthoDB" id="105475at2"/>
<dbReference type="RefSeq" id="WP_107325680.1">
    <property type="nucleotide sequence ID" value="NZ_NHSP01000057.1"/>
</dbReference>
<dbReference type="GO" id="GO:0006154">
    <property type="term" value="P:adenosine catabolic process"/>
    <property type="evidence" value="ECO:0007669"/>
    <property type="project" value="TreeGrafter"/>
</dbReference>
<keyword evidence="3" id="KW-0546">Nucleotide metabolism</keyword>
<dbReference type="Gene3D" id="3.20.20.140">
    <property type="entry name" value="Metal-dependent hydrolases"/>
    <property type="match status" value="2"/>
</dbReference>
<dbReference type="PANTHER" id="PTHR11409:SF42">
    <property type="entry name" value="ADENOSINE DEAMINASE-LIKE PROTEIN"/>
    <property type="match status" value="1"/>
</dbReference>
<name>A0A2T4JFU5_9RHOB</name>
<evidence type="ECO:0000313" key="4">
    <source>
        <dbReference type="EMBL" id="PTE16789.1"/>
    </source>
</evidence>
<evidence type="ECO:0008006" key="6">
    <source>
        <dbReference type="Google" id="ProtNLM"/>
    </source>
</evidence>
<reference evidence="4 5" key="1">
    <citation type="submission" date="2018-03" db="EMBL/GenBank/DDBJ databases">
        <title>Rhodobacter veldkampii.</title>
        <authorList>
            <person name="Meyer T.E."/>
            <person name="Miller S."/>
            <person name="Lodha T."/>
            <person name="Gandham S."/>
            <person name="Chintalapati S."/>
            <person name="Chintalapati V.R."/>
        </authorList>
    </citation>
    <scope>NUCLEOTIDE SEQUENCE [LARGE SCALE GENOMIC DNA]</scope>
    <source>
        <strain evidence="4 5">DSM 11550</strain>
    </source>
</reference>
<dbReference type="Proteomes" id="UP000241899">
    <property type="component" value="Unassembled WGS sequence"/>
</dbReference>
<dbReference type="GO" id="GO:0046103">
    <property type="term" value="P:inosine biosynthetic process"/>
    <property type="evidence" value="ECO:0007669"/>
    <property type="project" value="TreeGrafter"/>
</dbReference>
<gene>
    <name evidence="4" type="ORF">C5F46_12480</name>
</gene>
<comment type="caution">
    <text evidence="4">The sequence shown here is derived from an EMBL/GenBank/DDBJ whole genome shotgun (WGS) entry which is preliminary data.</text>
</comment>
<sequence length="857" mass="96646">MSALFLRRAFAETSALAALDRGALPNYDQWRRRLYLLEQRHVAGQPDHLLKDYRDSRLPAEGLGATHGFGMIALEVLQQLAARYLERCAGRVVVRAPMFQDWHQMITHLSPLAIQVAFRVKEGRAPQDPAALIEWLQDEIGETALLTPADPTLERLIESEGLYELHMHLNGSTEVDVIWQDALRHPDRYAEHLRAGLSQEIVADLYEGLETGLDSYMFAGRLRAARRLRYMLAENLAAVERGGKDRMGLGAVLNAARADLSDGELERSDEFEGAQAYRRPKSSTLLENAHPFLILAPWVSAATPPIVLEAAFLFRVLAALRAGTLGEASGLALFHSLAVQQQVIALTVQQLSQFGFDQFQKFTMTEMRSKLESESYAPRFRQLTLHPDFRLIRHLEGRFAPKNTDADNKALIAKIIRGAMQFRGINPPHDNFDILNKNAPNCLLGGRSRIGRPDFELSLVAHFIKGKDVSDPESGLFRGQRRKLQHQAQALEKSWKTSPAIRDLLQGVDAAANELHNPPEIFAATFRRMRRVGIPHATYHAGEDFRHLIGGMRAIYEATNFLDLGKGDRIGHATAAGISPWLWLERVGDRVLTTKRHLLDDLVFAWSLLRHMPEFVASTQELAFRIANASVDLYDREISAPLLLAAWRMRRLDLLEILRPGRFDDPDWGSFDLWRRRAEREARHLTQAMSGTTAGAELLLIQEALLNQPAAFALHLETMKRWESGRGSETCEVDANYLPAGTLLALQNAVLTEIVKRGMAIEALPTSNLRISYYRDFHEHHLFRWLGLAPDTLLSVKPDIVVGTDDTGIFATNLKIEFALIADTLRQHFNLAEREVEAHLSRLNRTAASFRFRPRRT</sequence>
<dbReference type="InterPro" id="IPR032466">
    <property type="entry name" value="Metal_Hydrolase"/>
</dbReference>
<dbReference type="InterPro" id="IPR006330">
    <property type="entry name" value="Ado/ade_deaminase"/>
</dbReference>
<dbReference type="GO" id="GO:0009117">
    <property type="term" value="P:nucleotide metabolic process"/>
    <property type="evidence" value="ECO:0007669"/>
    <property type="project" value="UniProtKB-KW"/>
</dbReference>
<evidence type="ECO:0000256" key="3">
    <source>
        <dbReference type="ARBA" id="ARBA00023080"/>
    </source>
</evidence>
<dbReference type="PANTHER" id="PTHR11409">
    <property type="entry name" value="ADENOSINE DEAMINASE"/>
    <property type="match status" value="1"/>
</dbReference>
<accession>A0A2T4JFU5</accession>
<proteinExistence type="inferred from homology"/>
<evidence type="ECO:0000256" key="2">
    <source>
        <dbReference type="ARBA" id="ARBA00022833"/>
    </source>
</evidence>
<dbReference type="EMBL" id="PZKF01000032">
    <property type="protein sequence ID" value="PTE16789.1"/>
    <property type="molecule type" value="Genomic_DNA"/>
</dbReference>